<evidence type="ECO:0000313" key="1">
    <source>
        <dbReference type="EMBL" id="KAJ9663025.1"/>
    </source>
</evidence>
<comment type="caution">
    <text evidence="1">The sequence shown here is derived from an EMBL/GenBank/DDBJ whole genome shotgun (WGS) entry which is preliminary data.</text>
</comment>
<organism evidence="1 2">
    <name type="scientific">Neophaeococcomyces mojaviensis</name>
    <dbReference type="NCBI Taxonomy" id="3383035"/>
    <lineage>
        <taxon>Eukaryota</taxon>
        <taxon>Fungi</taxon>
        <taxon>Dikarya</taxon>
        <taxon>Ascomycota</taxon>
        <taxon>Pezizomycotina</taxon>
        <taxon>Eurotiomycetes</taxon>
        <taxon>Chaetothyriomycetidae</taxon>
        <taxon>Chaetothyriales</taxon>
        <taxon>Chaetothyriales incertae sedis</taxon>
        <taxon>Neophaeococcomyces</taxon>
    </lineage>
</organism>
<dbReference type="Proteomes" id="UP001172386">
    <property type="component" value="Unassembled WGS sequence"/>
</dbReference>
<name>A0ACC3AID1_9EURO</name>
<protein>
    <submittedName>
        <fullName evidence="1">Uncharacterized protein</fullName>
    </submittedName>
</protein>
<accession>A0ACC3AID1</accession>
<gene>
    <name evidence="1" type="ORF">H2198_001017</name>
</gene>
<reference evidence="1" key="1">
    <citation type="submission" date="2022-10" db="EMBL/GenBank/DDBJ databases">
        <title>Culturing micro-colonial fungi from biological soil crusts in the Mojave desert and describing Neophaeococcomyces mojavensis, and introducing the new genera and species Taxawa tesnikishii.</title>
        <authorList>
            <person name="Kurbessoian T."/>
            <person name="Stajich J.E."/>
        </authorList>
    </citation>
    <scope>NUCLEOTIDE SEQUENCE</scope>
    <source>
        <strain evidence="1">JES_112</strain>
    </source>
</reference>
<keyword evidence="2" id="KW-1185">Reference proteome</keyword>
<sequence length="475" mass="53867">MPPASRGWHHLRRPLPLVRPTTGRQISIQKPRDKRSFPDRAKERDRINVYNKSKAARDSKVESNSSAKSEPSKHDRPGLWQRLMPTFLRSHPALRSWVFGFAVTLPIATFLFTHSPLTWYTVSGPSMRPTLNPDCESDNDALYNPTRVIVSKWSPNARQEMARSSSRTGDMYTGRYRRGDIIVYWTPHDPEKIGVKRVVAVSGDSVQPLKGYNGQDDPEPVIVPFNHLWIEGDVNDRRKSVDSNYFGPISEALVKGRVTALWSPWWNVFGVRRVDGGKNGWPARNQGRVMEGAVHEASVNPDVLSQKKSFERGQKAEAMLQYLQERPDEFLRKWEQETDSGLKFRKEMKKLSIAAYDVARGHEDQETRARAQQLLLEIQRIVGSKALNSVATSADVAQGKVKRKRWEPPKPEDASEGEDCFAELMALENEGAKDTKPASAALKKVLEQKRQIAAAVDKEYEELDKAKLQRSGFAE</sequence>
<dbReference type="EMBL" id="JAPDRQ010000011">
    <property type="protein sequence ID" value="KAJ9663025.1"/>
    <property type="molecule type" value="Genomic_DNA"/>
</dbReference>
<evidence type="ECO:0000313" key="2">
    <source>
        <dbReference type="Proteomes" id="UP001172386"/>
    </source>
</evidence>
<proteinExistence type="predicted"/>